<proteinExistence type="predicted"/>
<dbReference type="InterPro" id="IPR011251">
    <property type="entry name" value="Luciferase-like_dom"/>
</dbReference>
<organism evidence="2">
    <name type="scientific">marine metagenome</name>
    <dbReference type="NCBI Taxonomy" id="408172"/>
    <lineage>
        <taxon>unclassified sequences</taxon>
        <taxon>metagenomes</taxon>
        <taxon>ecological metagenomes</taxon>
    </lineage>
</organism>
<dbReference type="InterPro" id="IPR051260">
    <property type="entry name" value="Diverse_substr_monoxygenases"/>
</dbReference>
<dbReference type="NCBIfam" id="TIGR03619">
    <property type="entry name" value="F420_Rv2161c"/>
    <property type="match status" value="1"/>
</dbReference>
<dbReference type="GO" id="GO:0016705">
    <property type="term" value="F:oxidoreductase activity, acting on paired donors, with incorporation or reduction of molecular oxygen"/>
    <property type="evidence" value="ECO:0007669"/>
    <property type="project" value="InterPro"/>
</dbReference>
<evidence type="ECO:0000259" key="1">
    <source>
        <dbReference type="Pfam" id="PF00296"/>
    </source>
</evidence>
<dbReference type="Pfam" id="PF00296">
    <property type="entry name" value="Bac_luciferase"/>
    <property type="match status" value="1"/>
</dbReference>
<feature type="non-terminal residue" evidence="2">
    <location>
        <position position="1"/>
    </location>
</feature>
<dbReference type="Gene3D" id="3.20.20.30">
    <property type="entry name" value="Luciferase-like domain"/>
    <property type="match status" value="1"/>
</dbReference>
<dbReference type="PANTHER" id="PTHR30011">
    <property type="entry name" value="ALKANESULFONATE MONOOXYGENASE-RELATED"/>
    <property type="match status" value="1"/>
</dbReference>
<dbReference type="InterPro" id="IPR019921">
    <property type="entry name" value="Lucif-like_OxRdtase_Rv2161c"/>
</dbReference>
<feature type="domain" description="Luciferase-like" evidence="1">
    <location>
        <begin position="55"/>
        <end position="275"/>
    </location>
</feature>
<name>A0A382AV23_9ZZZZ</name>
<dbReference type="SUPFAM" id="SSF51679">
    <property type="entry name" value="Bacterial luciferase-like"/>
    <property type="match status" value="1"/>
</dbReference>
<dbReference type="InterPro" id="IPR036661">
    <property type="entry name" value="Luciferase-like_sf"/>
</dbReference>
<accession>A0A382AV23</accession>
<dbReference type="AlphaFoldDB" id="A0A382AV23"/>
<gene>
    <name evidence="2" type="ORF">METZ01_LOCUS158153</name>
</gene>
<evidence type="ECO:0000313" key="2">
    <source>
        <dbReference type="EMBL" id="SVB05299.1"/>
    </source>
</evidence>
<reference evidence="2" key="1">
    <citation type="submission" date="2018-05" db="EMBL/GenBank/DDBJ databases">
        <authorList>
            <person name="Lanie J.A."/>
            <person name="Ng W.-L."/>
            <person name="Kazmierczak K.M."/>
            <person name="Andrzejewski T.M."/>
            <person name="Davidsen T.M."/>
            <person name="Wayne K.J."/>
            <person name="Tettelin H."/>
            <person name="Glass J.I."/>
            <person name="Rusch D."/>
            <person name="Podicherti R."/>
            <person name="Tsui H.-C.T."/>
            <person name="Winkler M.E."/>
        </authorList>
    </citation>
    <scope>NUCLEOTIDE SEQUENCE</scope>
</reference>
<sequence>YRPLPRPVSLHFVVDRLQREQPFTEGSICSHCLRDVRNQNMRVGISCFLTDRSVNILDLAREAEAREFDDLWVPEHTHIPSGRQTDWPMEEDSQLPEMYKRSLDPFVALSAAATVTERITLGTSICLVAQHDPIILAKTVSTLDHLANGRLIFGVGFGWNAEEMLHHGVNPDRRRTIAREKVMAMKELWTQEEASFKGTYVNFEPSWQYPKPLQNPHPPIWVGGGKAALRHVVEWGDGWIPIEGVMPVPKLIQRMRSMAEEADRDPDEISIYLAGAPEDPVRIDQYRQAGLHGLALGITWDGDLDTVRRELDAHVEFRDRYLAG</sequence>
<dbReference type="EMBL" id="UINC01026942">
    <property type="protein sequence ID" value="SVB05299.1"/>
    <property type="molecule type" value="Genomic_DNA"/>
</dbReference>
<protein>
    <recommendedName>
        <fullName evidence="1">Luciferase-like domain-containing protein</fullName>
    </recommendedName>
</protein>
<dbReference type="CDD" id="cd01097">
    <property type="entry name" value="Tetrahydromethanopterin_reductase"/>
    <property type="match status" value="1"/>
</dbReference>
<dbReference type="PANTHER" id="PTHR30011:SF32">
    <property type="entry name" value="CONSERVED PROTEIN"/>
    <property type="match status" value="1"/>
</dbReference>